<proteinExistence type="predicted"/>
<dbReference type="Gene3D" id="2.60.120.200">
    <property type="match status" value="1"/>
</dbReference>
<organism evidence="3 4">
    <name type="scientific">Nocardioides conyzicola</name>
    <dbReference type="NCBI Taxonomy" id="1651781"/>
    <lineage>
        <taxon>Bacteria</taxon>
        <taxon>Bacillati</taxon>
        <taxon>Actinomycetota</taxon>
        <taxon>Actinomycetes</taxon>
        <taxon>Propionibacteriales</taxon>
        <taxon>Nocardioidaceae</taxon>
        <taxon>Nocardioides</taxon>
    </lineage>
</organism>
<dbReference type="SUPFAM" id="SSF49899">
    <property type="entry name" value="Concanavalin A-like lectins/glucanases"/>
    <property type="match status" value="1"/>
</dbReference>
<reference evidence="4" key="1">
    <citation type="journal article" date="2019" name="Int. J. Syst. Evol. Microbiol.">
        <title>The Global Catalogue of Microorganisms (GCM) 10K type strain sequencing project: providing services to taxonomists for standard genome sequencing and annotation.</title>
        <authorList>
            <consortium name="The Broad Institute Genomics Platform"/>
            <consortium name="The Broad Institute Genome Sequencing Center for Infectious Disease"/>
            <person name="Wu L."/>
            <person name="Ma J."/>
        </authorList>
    </citation>
    <scope>NUCLEOTIDE SEQUENCE [LARGE SCALE GENOMIC DNA]</scope>
    <source>
        <strain evidence="4">JCM 18531</strain>
    </source>
</reference>
<dbReference type="InterPro" id="IPR013320">
    <property type="entry name" value="ConA-like_dom_sf"/>
</dbReference>
<gene>
    <name evidence="3" type="ORF">GCM10023349_18070</name>
</gene>
<dbReference type="CDD" id="cd00413">
    <property type="entry name" value="Glyco_hydrolase_16"/>
    <property type="match status" value="1"/>
</dbReference>
<evidence type="ECO:0000259" key="2">
    <source>
        <dbReference type="PROSITE" id="PS51762"/>
    </source>
</evidence>
<keyword evidence="1" id="KW-1133">Transmembrane helix</keyword>
<sequence>MNHPPLRETDSVSGARRIAFRTSVIGIVAALIGATVVQACGVPVSQDSAKRRAGSGVISMVAAPVGQSASGKAGVTPGLVTFKPARPGRMVLIQGKVGSRWKTVSKAVQDSRGQVSFTVANPSLAYRAVVSATKKDAKVVTRAVTSANWGAPTWRDEFSGSGALDPAIWSTWPTNRKDAKLSCSDMLPGNASRRGGAAVLKVTRLPGAKGKKTKKCPYGQFGNAIVQADNPEHLLAYGFAAARVKFSPARGQHSAFWLDVPQSTPTDTPDYYTGAEVDIAEYFGDDRPRGGLASFVHRVSPTGKVTSVGGEFKSRHLLPKKKEWSQGWHVYSVEWSPTGYVFRVDGKVTFKTAKNISKIAEKVVLSALTSTWEIPALDVKRLPSETKYDWVRVWQRPA</sequence>
<comment type="caution">
    <text evidence="3">The sequence shown here is derived from an EMBL/GenBank/DDBJ whole genome shotgun (WGS) entry which is preliminary data.</text>
</comment>
<protein>
    <recommendedName>
        <fullName evidence="2">GH16 domain-containing protein</fullName>
    </recommendedName>
</protein>
<dbReference type="EMBL" id="BAABKM010000002">
    <property type="protein sequence ID" value="GAA4701367.1"/>
    <property type="molecule type" value="Genomic_DNA"/>
</dbReference>
<dbReference type="Pfam" id="PF00722">
    <property type="entry name" value="Glyco_hydro_16"/>
    <property type="match status" value="1"/>
</dbReference>
<keyword evidence="4" id="KW-1185">Reference proteome</keyword>
<dbReference type="PROSITE" id="PS51762">
    <property type="entry name" value="GH16_2"/>
    <property type="match status" value="1"/>
</dbReference>
<keyword evidence="1" id="KW-0472">Membrane</keyword>
<evidence type="ECO:0000256" key="1">
    <source>
        <dbReference type="SAM" id="Phobius"/>
    </source>
</evidence>
<dbReference type="InterPro" id="IPR000757">
    <property type="entry name" value="Beta-glucanase-like"/>
</dbReference>
<evidence type="ECO:0000313" key="3">
    <source>
        <dbReference type="EMBL" id="GAA4701367.1"/>
    </source>
</evidence>
<dbReference type="Proteomes" id="UP001499974">
    <property type="component" value="Unassembled WGS sequence"/>
</dbReference>
<evidence type="ECO:0000313" key="4">
    <source>
        <dbReference type="Proteomes" id="UP001499974"/>
    </source>
</evidence>
<feature type="transmembrane region" description="Helical" evidence="1">
    <location>
        <begin position="20"/>
        <end position="42"/>
    </location>
</feature>
<feature type="domain" description="GH16" evidence="2">
    <location>
        <begin position="147"/>
        <end position="398"/>
    </location>
</feature>
<accession>A0ABP8X911</accession>
<keyword evidence="1" id="KW-0812">Transmembrane</keyword>
<name>A0ABP8X911_9ACTN</name>